<reference evidence="3" key="1">
    <citation type="submission" date="2023-03" db="EMBL/GenBank/DDBJ databases">
        <title>Massive genome expansion in bonnet fungi (Mycena s.s.) driven by repeated elements and novel gene families across ecological guilds.</title>
        <authorList>
            <consortium name="Lawrence Berkeley National Laboratory"/>
            <person name="Harder C.B."/>
            <person name="Miyauchi S."/>
            <person name="Viragh M."/>
            <person name="Kuo A."/>
            <person name="Thoen E."/>
            <person name="Andreopoulos B."/>
            <person name="Lu D."/>
            <person name="Skrede I."/>
            <person name="Drula E."/>
            <person name="Henrissat B."/>
            <person name="Morin E."/>
            <person name="Kohler A."/>
            <person name="Barry K."/>
            <person name="LaButti K."/>
            <person name="Morin E."/>
            <person name="Salamov A."/>
            <person name="Lipzen A."/>
            <person name="Mereny Z."/>
            <person name="Hegedus B."/>
            <person name="Baldrian P."/>
            <person name="Stursova M."/>
            <person name="Weitz H."/>
            <person name="Taylor A."/>
            <person name="Grigoriev I.V."/>
            <person name="Nagy L.G."/>
            <person name="Martin F."/>
            <person name="Kauserud H."/>
        </authorList>
    </citation>
    <scope>NUCLEOTIDE SEQUENCE</scope>
    <source>
        <strain evidence="3">CBHHK067</strain>
    </source>
</reference>
<feature type="chain" id="PRO_5041984591" evidence="2">
    <location>
        <begin position="28"/>
        <end position="605"/>
    </location>
</feature>
<feature type="compositionally biased region" description="Low complexity" evidence="1">
    <location>
        <begin position="536"/>
        <end position="545"/>
    </location>
</feature>
<evidence type="ECO:0000313" key="3">
    <source>
        <dbReference type="EMBL" id="KAJ7645385.1"/>
    </source>
</evidence>
<name>A0AAD7CD43_MYCRO</name>
<feature type="compositionally biased region" description="Low complexity" evidence="1">
    <location>
        <begin position="399"/>
        <end position="419"/>
    </location>
</feature>
<sequence length="605" mass="61983">MVPSGGWRTWLTLVSIFCRIPFLLVHARRIKLGAKNEDIGKRDPLSDSGLESASWIWTSAAITGNVAFLKTFPSTAERTAISATISMTAVNQFTLWVNGNPIGASGNGADAWKSAQVFNAVLNASTNTFSVLAVNNANSSAPAPGLLAAIQIKYNDNLPADRIVSDSSWAVSAVIPSDFPSPSDPSHFSSAAVAAPFGSGSWGNSVTVPSADPNALSLSGSTWIWSTSTAATEAAVGTVGFRKTVATPSGKTAQSATVLITVDNGLTLYLNGKYAGAPPPDFPYAQQFQLGGVSAASNTFTVFAANLPNPGPSPAGVVAAIRIQYSDGSSDVVGTDTSWLSGNFTSVSSFLSTPDSGLSATFAIGTMGAGPWGQLAGIANALDAASVPSAPFASGTLMPSTAASSSHPSSSGSTETPSAHTVPVGLIVGPILGGLALLLGASALLCWRRGRRSPPLSEAPNSQPLLLTSSSPRMSAVLVRAEPAAILGSLRPPLVQAGYPQPYPQPPSDGPRRGGVIPPTKLQRENIAWQRPMTPSASSGSSVAVGSRATTTGVAAQFETQSARWTAEGMGLSRGTSSIDPSDAYTDRDIEEPGPPSYDAQGLVR</sequence>
<feature type="region of interest" description="Disordered" evidence="1">
    <location>
        <begin position="526"/>
        <end position="545"/>
    </location>
</feature>
<comment type="caution">
    <text evidence="3">The sequence shown here is derived from an EMBL/GenBank/DDBJ whole genome shotgun (WGS) entry which is preliminary data.</text>
</comment>
<evidence type="ECO:0000256" key="2">
    <source>
        <dbReference type="SAM" id="SignalP"/>
    </source>
</evidence>
<dbReference type="Proteomes" id="UP001221757">
    <property type="component" value="Unassembled WGS sequence"/>
</dbReference>
<dbReference type="Gene3D" id="2.60.120.260">
    <property type="entry name" value="Galactose-binding domain-like"/>
    <property type="match status" value="2"/>
</dbReference>
<keyword evidence="2" id="KW-0732">Signal</keyword>
<feature type="region of interest" description="Disordered" evidence="1">
    <location>
        <begin position="397"/>
        <end position="419"/>
    </location>
</feature>
<keyword evidence="4" id="KW-1185">Reference proteome</keyword>
<evidence type="ECO:0000313" key="4">
    <source>
        <dbReference type="Proteomes" id="UP001221757"/>
    </source>
</evidence>
<dbReference type="EMBL" id="JARKIE010000398">
    <property type="protein sequence ID" value="KAJ7645385.1"/>
    <property type="molecule type" value="Genomic_DNA"/>
</dbReference>
<gene>
    <name evidence="3" type="ORF">B0H17DRAFT_1339047</name>
</gene>
<protein>
    <submittedName>
        <fullName evidence="3">Uncharacterized protein</fullName>
    </submittedName>
</protein>
<proteinExistence type="predicted"/>
<dbReference type="AlphaFoldDB" id="A0AAD7CD43"/>
<organism evidence="3 4">
    <name type="scientific">Mycena rosella</name>
    <name type="common">Pink bonnet</name>
    <name type="synonym">Agaricus rosellus</name>
    <dbReference type="NCBI Taxonomy" id="1033263"/>
    <lineage>
        <taxon>Eukaryota</taxon>
        <taxon>Fungi</taxon>
        <taxon>Dikarya</taxon>
        <taxon>Basidiomycota</taxon>
        <taxon>Agaricomycotina</taxon>
        <taxon>Agaricomycetes</taxon>
        <taxon>Agaricomycetidae</taxon>
        <taxon>Agaricales</taxon>
        <taxon>Marasmiineae</taxon>
        <taxon>Mycenaceae</taxon>
        <taxon>Mycena</taxon>
    </lineage>
</organism>
<accession>A0AAD7CD43</accession>
<feature type="region of interest" description="Disordered" evidence="1">
    <location>
        <begin position="560"/>
        <end position="605"/>
    </location>
</feature>
<feature type="signal peptide" evidence="2">
    <location>
        <begin position="1"/>
        <end position="27"/>
    </location>
</feature>
<evidence type="ECO:0000256" key="1">
    <source>
        <dbReference type="SAM" id="MobiDB-lite"/>
    </source>
</evidence>
<feature type="region of interest" description="Disordered" evidence="1">
    <location>
        <begin position="499"/>
        <end position="519"/>
    </location>
</feature>